<sequence>MTPLPAPPDRAPDLDDDFAAGPAPALWVPHYLPHWTTSDRSAARFRTTADGLELRIEADQPDWRPEDAPMRVSNLQTGTFSGPVGSRRGTHRHREDSLVVRTETPTRLLWAPAAGRVDLTVSASRDEGCMLAAWLVGTEHEANTPRDADGTSGEVCVVEIDATAIGAATTARTGLKAHHDPDLTSDMAEVELPFDVTRPHTWTAIWGAGETVIGCGGTVLRRIPQSPRYPLFLMVDLFEIGPPAGSYPKTAVVHRVRGWSAQ</sequence>
<evidence type="ECO:0000313" key="2">
    <source>
        <dbReference type="EMBL" id="MCP2264377.1"/>
    </source>
</evidence>
<dbReference type="SUPFAM" id="SSF49899">
    <property type="entry name" value="Concanavalin A-like lectins/glucanases"/>
    <property type="match status" value="1"/>
</dbReference>
<organism evidence="2 3">
    <name type="scientific">Promicromonospora thailandica</name>
    <dbReference type="NCBI Taxonomy" id="765201"/>
    <lineage>
        <taxon>Bacteria</taxon>
        <taxon>Bacillati</taxon>
        <taxon>Actinomycetota</taxon>
        <taxon>Actinomycetes</taxon>
        <taxon>Micrococcales</taxon>
        <taxon>Promicromonosporaceae</taxon>
        <taxon>Promicromonospora</taxon>
    </lineage>
</organism>
<proteinExistence type="predicted"/>
<dbReference type="RefSeq" id="WP_253834673.1">
    <property type="nucleotide sequence ID" value="NZ_JAMTCS010000004.1"/>
</dbReference>
<dbReference type="InterPro" id="IPR013320">
    <property type="entry name" value="ConA-like_dom_sf"/>
</dbReference>
<dbReference type="AlphaFoldDB" id="A0A9X2JVC5"/>
<feature type="region of interest" description="Disordered" evidence="1">
    <location>
        <begin position="63"/>
        <end position="100"/>
    </location>
</feature>
<keyword evidence="3" id="KW-1185">Reference proteome</keyword>
<name>A0A9X2JVC5_9MICO</name>
<reference evidence="2" key="1">
    <citation type="submission" date="2022-06" db="EMBL/GenBank/DDBJ databases">
        <title>Genomic Encyclopedia of Archaeal and Bacterial Type Strains, Phase II (KMG-II): from individual species to whole genera.</title>
        <authorList>
            <person name="Goeker M."/>
        </authorList>
    </citation>
    <scope>NUCLEOTIDE SEQUENCE</scope>
    <source>
        <strain evidence="2">DSM 26652</strain>
    </source>
</reference>
<evidence type="ECO:0000313" key="3">
    <source>
        <dbReference type="Proteomes" id="UP001139493"/>
    </source>
</evidence>
<protein>
    <recommendedName>
        <fullName evidence="4">GH16 domain-containing protein</fullName>
    </recommendedName>
</protein>
<dbReference type="Proteomes" id="UP001139493">
    <property type="component" value="Unassembled WGS sequence"/>
</dbReference>
<dbReference type="Gene3D" id="2.60.120.200">
    <property type="match status" value="1"/>
</dbReference>
<evidence type="ECO:0008006" key="4">
    <source>
        <dbReference type="Google" id="ProtNLM"/>
    </source>
</evidence>
<dbReference type="EMBL" id="JAMTCS010000004">
    <property type="protein sequence ID" value="MCP2264377.1"/>
    <property type="molecule type" value="Genomic_DNA"/>
</dbReference>
<gene>
    <name evidence="2" type="ORF">APR03_001713</name>
</gene>
<evidence type="ECO:0000256" key="1">
    <source>
        <dbReference type="SAM" id="MobiDB-lite"/>
    </source>
</evidence>
<comment type="caution">
    <text evidence="2">The sequence shown here is derived from an EMBL/GenBank/DDBJ whole genome shotgun (WGS) entry which is preliminary data.</text>
</comment>
<accession>A0A9X2JVC5</accession>